<dbReference type="AlphaFoldDB" id="A0A803J7T9"/>
<reference evidence="5" key="1">
    <citation type="journal article" date="2010" name="Science">
        <title>The genome of the Western clawed frog Xenopus tropicalis.</title>
        <authorList>
            <person name="Hellsten U."/>
            <person name="Harland R.M."/>
            <person name="Gilchrist M.J."/>
            <person name="Hendrix D."/>
            <person name="Jurka J."/>
            <person name="Kapitonov V."/>
            <person name="Ovcharenko I."/>
            <person name="Putnam N.H."/>
            <person name="Shu S."/>
            <person name="Taher L."/>
            <person name="Blitz I.L."/>
            <person name="Blumberg B."/>
            <person name="Dichmann D.S."/>
            <person name="Dubchak I."/>
            <person name="Amaya E."/>
            <person name="Detter J.C."/>
            <person name="Fletcher R."/>
            <person name="Gerhard D.S."/>
            <person name="Goodstein D."/>
            <person name="Graves T."/>
            <person name="Grigoriev I.V."/>
            <person name="Grimwood J."/>
            <person name="Kawashima T."/>
            <person name="Lindquist E."/>
            <person name="Lucas S.M."/>
            <person name="Mead P.E."/>
            <person name="Mitros T."/>
            <person name="Ogino H."/>
            <person name="Ohta Y."/>
            <person name="Poliakov A.V."/>
            <person name="Pollet N."/>
            <person name="Robert J."/>
            <person name="Salamov A."/>
            <person name="Sater A.K."/>
            <person name="Schmutz J."/>
            <person name="Terry A."/>
            <person name="Vize P.D."/>
            <person name="Warren W.C."/>
            <person name="Wells D."/>
            <person name="Wills A."/>
            <person name="Wilson R.K."/>
            <person name="Zimmerman L.B."/>
            <person name="Zorn A.M."/>
            <person name="Grainger R."/>
            <person name="Grammer T."/>
            <person name="Khokha M.K."/>
            <person name="Richardson P.M."/>
            <person name="Rokhsar D.S."/>
        </authorList>
    </citation>
    <scope>NUCLEOTIDE SEQUENCE [LARGE SCALE GENOMIC DNA]</scope>
    <source>
        <strain evidence="5">Nigerian</strain>
    </source>
</reference>
<gene>
    <name evidence="5" type="primary">folr1</name>
</gene>
<dbReference type="Ensembl" id="ENSXETT00000120757">
    <property type="protein sequence ID" value="ENSXETP00000103875"/>
    <property type="gene ID" value="ENSXETG00000044118"/>
</dbReference>
<keyword evidence="3" id="KW-1015">Disulfide bond</keyword>
<reference evidence="5" key="2">
    <citation type="submission" date="2021-03" db="UniProtKB">
        <authorList>
            <consortium name="Ensembl"/>
        </authorList>
    </citation>
    <scope>IDENTIFICATION</scope>
</reference>
<protein>
    <submittedName>
        <fullName evidence="5">Folate receptor alpha</fullName>
    </submittedName>
</protein>
<organism evidence="5">
    <name type="scientific">Xenopus tropicalis</name>
    <name type="common">Western clawed frog</name>
    <name type="synonym">Silurana tropicalis</name>
    <dbReference type="NCBI Taxonomy" id="8364"/>
    <lineage>
        <taxon>Eukaryota</taxon>
        <taxon>Metazoa</taxon>
        <taxon>Chordata</taxon>
        <taxon>Craniata</taxon>
        <taxon>Vertebrata</taxon>
        <taxon>Euteleostomi</taxon>
        <taxon>Amphibia</taxon>
        <taxon>Batrachia</taxon>
        <taxon>Anura</taxon>
        <taxon>Pipoidea</taxon>
        <taxon>Pipidae</taxon>
        <taxon>Xenopodinae</taxon>
        <taxon>Xenopus</taxon>
        <taxon>Silurana</taxon>
    </lineage>
</organism>
<name>A0A803J7T9_XENTR</name>
<dbReference type="FunCoup" id="A0A803J7T9">
    <property type="interactions" value="257"/>
</dbReference>
<proteinExistence type="inferred from homology"/>
<dbReference type="PANTHER" id="PTHR10517">
    <property type="entry name" value="FOLATE RECEPTOR"/>
    <property type="match status" value="1"/>
</dbReference>
<evidence type="ECO:0000259" key="4">
    <source>
        <dbReference type="Pfam" id="PF03024"/>
    </source>
</evidence>
<keyword evidence="2" id="KW-0732">Signal</keyword>
<comment type="similarity">
    <text evidence="1">Belongs to the folate receptor family.</text>
</comment>
<evidence type="ECO:0000256" key="2">
    <source>
        <dbReference type="ARBA" id="ARBA00022729"/>
    </source>
</evidence>
<dbReference type="InterPro" id="IPR004269">
    <property type="entry name" value="Folate_rcpt"/>
</dbReference>
<dbReference type="GeneTree" id="ENSGT00950000183144"/>
<evidence type="ECO:0000256" key="1">
    <source>
        <dbReference type="ARBA" id="ARBA00007932"/>
    </source>
</evidence>
<evidence type="ECO:0000313" key="5">
    <source>
        <dbReference type="Ensembl" id="ENSXETP00000103875"/>
    </source>
</evidence>
<sequence>MIKCECDLRPLRVSERAECPLAAHYPLLLPGRLWVPARAMLCGTMIRGAVLLAWVLCVGAAPQDLMDVCMDGKHQKVEPGKEDALHGQCTPWKDKSCCTANTSQEAHNDQSYLYNFNWDHCGIMAPACKTHFIQDTCFYECSPNLGPWIQKVDSSWRKERILDVPLCREDCDGWYNDCKLEYTCMENWHKGWNWTSGTNQCPNGTKCRRVFEVFPSDRSERGKVTETLLPSAGGTALWGFYHWSWAPVWLLPPLTWYLWPQRPPSDWAGGTPCWAQTGNAQSCQGPLSAGGEA</sequence>
<feature type="domain" description="Folate receptor-like" evidence="4">
    <location>
        <begin position="68"/>
        <end position="218"/>
    </location>
</feature>
<accession>A0A803J7T9</accession>
<dbReference type="PANTHER" id="PTHR10517:SF14">
    <property type="entry name" value="FOLATE RECEPTOR 1-RELATED"/>
    <property type="match status" value="1"/>
</dbReference>
<evidence type="ECO:0000256" key="3">
    <source>
        <dbReference type="ARBA" id="ARBA00023157"/>
    </source>
</evidence>
<dbReference type="InterPro" id="IPR018143">
    <property type="entry name" value="Folate_rcpt-like"/>
</dbReference>
<dbReference type="Pfam" id="PF03024">
    <property type="entry name" value="Folate_rec"/>
    <property type="match status" value="1"/>
</dbReference>
<dbReference type="InParanoid" id="A0A803J7T9"/>